<evidence type="ECO:0000313" key="2">
    <source>
        <dbReference type="EMBL" id="ALV28816.1"/>
    </source>
</evidence>
<evidence type="ECO:0000256" key="1">
    <source>
        <dbReference type="SAM" id="Phobius"/>
    </source>
</evidence>
<keyword evidence="1" id="KW-0812">Transmembrane</keyword>
<gene>
    <name evidence="2" type="ORF">APZ00_18620</name>
</gene>
<keyword evidence="1" id="KW-0472">Membrane</keyword>
<dbReference type="Proteomes" id="UP000064921">
    <property type="component" value="Chromosome"/>
</dbReference>
<protein>
    <submittedName>
        <fullName evidence="2">Uncharacterized protein</fullName>
    </submittedName>
</protein>
<keyword evidence="3" id="KW-1185">Reference proteome</keyword>
<proteinExistence type="predicted"/>
<organism evidence="2 3">
    <name type="scientific">Pannonibacter phragmitetus</name>
    <dbReference type="NCBI Taxonomy" id="121719"/>
    <lineage>
        <taxon>Bacteria</taxon>
        <taxon>Pseudomonadati</taxon>
        <taxon>Pseudomonadota</taxon>
        <taxon>Alphaproteobacteria</taxon>
        <taxon>Hyphomicrobiales</taxon>
        <taxon>Stappiaceae</taxon>
        <taxon>Pannonibacter</taxon>
    </lineage>
</organism>
<feature type="transmembrane region" description="Helical" evidence="1">
    <location>
        <begin position="22"/>
        <end position="47"/>
    </location>
</feature>
<dbReference type="AlphaFoldDB" id="A0A0U3NGL4"/>
<accession>A0A0U3NGL4</accession>
<dbReference type="EMBL" id="CP013068">
    <property type="protein sequence ID" value="ALV28816.1"/>
    <property type="molecule type" value="Genomic_DNA"/>
</dbReference>
<evidence type="ECO:0000313" key="3">
    <source>
        <dbReference type="Proteomes" id="UP000064921"/>
    </source>
</evidence>
<sequence>MTTQHSFTPHVSDTASFNIAKLSFAGVAGLFALAILGVFASVALAFAQFETTQTAQTVQATKGNRIEASLPSACDGQSWGNWSAACLATLNGERTVRTISTTTTVEQRPGGPVSVLVRTPVEG</sequence>
<reference evidence="2 3" key="1">
    <citation type="submission" date="2015-10" db="EMBL/GenBank/DDBJ databases">
        <title>The world's first case of liver abscess caused by Pannonibacter phragmitetus.</title>
        <authorList>
            <person name="Ming D."/>
            <person name="Wang M."/>
            <person name="Zhou Y."/>
            <person name="Jiang T."/>
            <person name="Hu S."/>
        </authorList>
    </citation>
    <scope>NUCLEOTIDE SEQUENCE [LARGE SCALE GENOMIC DNA]</scope>
    <source>
        <strain evidence="2 3">31801</strain>
    </source>
</reference>
<keyword evidence="1" id="KW-1133">Transmembrane helix</keyword>
<dbReference type="eggNOG" id="ENOG502ZJA6">
    <property type="taxonomic scope" value="Bacteria"/>
</dbReference>
<name>A0A0U3NGL4_9HYPH</name>
<dbReference type="KEGG" id="pphr:APZ00_18620"/>
<dbReference type="RefSeq" id="WP_058899816.1">
    <property type="nucleotide sequence ID" value="NZ_CP013068.1"/>
</dbReference>